<dbReference type="Pfam" id="PF13649">
    <property type="entry name" value="Methyltransf_25"/>
    <property type="match status" value="1"/>
</dbReference>
<dbReference type="PANTHER" id="PTHR43464:SF19">
    <property type="entry name" value="UBIQUINONE BIOSYNTHESIS O-METHYLTRANSFERASE, MITOCHONDRIAL"/>
    <property type="match status" value="1"/>
</dbReference>
<keyword evidence="1" id="KW-0489">Methyltransferase</keyword>
<reference evidence="5" key="1">
    <citation type="submission" date="2020-05" db="EMBL/GenBank/DDBJ databases">
        <authorList>
            <person name="Chiriac C."/>
            <person name="Salcher M."/>
            <person name="Ghai R."/>
            <person name="Kavagutti S V."/>
        </authorList>
    </citation>
    <scope>NUCLEOTIDE SEQUENCE</scope>
</reference>
<evidence type="ECO:0000313" key="6">
    <source>
        <dbReference type="EMBL" id="CAB4700329.1"/>
    </source>
</evidence>
<evidence type="ECO:0000256" key="3">
    <source>
        <dbReference type="ARBA" id="ARBA00022691"/>
    </source>
</evidence>
<dbReference type="InterPro" id="IPR029063">
    <property type="entry name" value="SAM-dependent_MTases_sf"/>
</dbReference>
<keyword evidence="2" id="KW-0808">Transferase</keyword>
<name>A0A6J6A5X0_9ZZZZ</name>
<evidence type="ECO:0000313" key="10">
    <source>
        <dbReference type="EMBL" id="CAB5005018.1"/>
    </source>
</evidence>
<dbReference type="EMBL" id="CAEZYF010000001">
    <property type="protein sequence ID" value="CAB4700329.1"/>
    <property type="molecule type" value="Genomic_DNA"/>
</dbReference>
<gene>
    <name evidence="6" type="ORF">UFOPK2656_00004</name>
    <name evidence="7" type="ORF">UFOPK3099_01037</name>
    <name evidence="8" type="ORF">UFOPK3267_00206</name>
    <name evidence="9" type="ORF">UFOPK3651_03444</name>
    <name evidence="10" type="ORF">UFOPK3931_02453</name>
    <name evidence="5" type="ORF">UFOPK4189_01608</name>
</gene>
<dbReference type="Gene3D" id="3.40.50.150">
    <property type="entry name" value="Vaccinia Virus protein VP39"/>
    <property type="match status" value="1"/>
</dbReference>
<dbReference type="EMBL" id="CAFAAV010000063">
    <property type="protein sequence ID" value="CAB4815532.1"/>
    <property type="molecule type" value="Genomic_DNA"/>
</dbReference>
<dbReference type="GO" id="GO:0008168">
    <property type="term" value="F:methyltransferase activity"/>
    <property type="evidence" value="ECO:0007669"/>
    <property type="project" value="UniProtKB-KW"/>
</dbReference>
<evidence type="ECO:0000313" key="5">
    <source>
        <dbReference type="EMBL" id="CAB4363838.1"/>
    </source>
</evidence>
<dbReference type="InterPro" id="IPR041698">
    <property type="entry name" value="Methyltransf_25"/>
</dbReference>
<dbReference type="SUPFAM" id="SSF53335">
    <property type="entry name" value="S-adenosyl-L-methionine-dependent methyltransferases"/>
    <property type="match status" value="1"/>
</dbReference>
<dbReference type="EMBL" id="CAFBMT010000044">
    <property type="protein sequence ID" value="CAB4959982.1"/>
    <property type="molecule type" value="Genomic_DNA"/>
</dbReference>
<proteinExistence type="predicted"/>
<evidence type="ECO:0000256" key="1">
    <source>
        <dbReference type="ARBA" id="ARBA00022603"/>
    </source>
</evidence>
<evidence type="ECO:0000259" key="4">
    <source>
        <dbReference type="Pfam" id="PF13649"/>
    </source>
</evidence>
<dbReference type="PANTHER" id="PTHR43464">
    <property type="entry name" value="METHYLTRANSFERASE"/>
    <property type="match status" value="1"/>
</dbReference>
<dbReference type="EMBL" id="CAFBIY010000006">
    <property type="protein sequence ID" value="CAB4846349.1"/>
    <property type="molecule type" value="Genomic_DNA"/>
</dbReference>
<dbReference type="EMBL" id="CAESGF010000008">
    <property type="protein sequence ID" value="CAB4363838.1"/>
    <property type="molecule type" value="Genomic_DNA"/>
</dbReference>
<evidence type="ECO:0000313" key="8">
    <source>
        <dbReference type="EMBL" id="CAB4846349.1"/>
    </source>
</evidence>
<feature type="domain" description="Methyltransferase" evidence="4">
    <location>
        <begin position="55"/>
        <end position="145"/>
    </location>
</feature>
<organism evidence="5">
    <name type="scientific">freshwater metagenome</name>
    <dbReference type="NCBI Taxonomy" id="449393"/>
    <lineage>
        <taxon>unclassified sequences</taxon>
        <taxon>metagenomes</taxon>
        <taxon>ecological metagenomes</taxon>
    </lineage>
</organism>
<evidence type="ECO:0000313" key="7">
    <source>
        <dbReference type="EMBL" id="CAB4815532.1"/>
    </source>
</evidence>
<sequence length="205" mass="23123">MTNQEHGQHVSDRWAEWRRQIPLQEYHSRWERMDAEGKSTHGEADFIEALHPRSVLDAGCGMGRVAIELHRRGIEVEGADLDDDLLAFARGDAPHITWHHADLSELALDRRFDVVAMPGNVMLFCRPEHRCPIVASLAEHLQPDGLLVAGFSLDRHPEALTLAEYDACCSAAGLTLHERFSTWERDPYDAQGYSVSVHRSPLRNG</sequence>
<dbReference type="EMBL" id="CAFBOL010000085">
    <property type="protein sequence ID" value="CAB5005018.1"/>
    <property type="molecule type" value="Genomic_DNA"/>
</dbReference>
<dbReference type="CDD" id="cd02440">
    <property type="entry name" value="AdoMet_MTases"/>
    <property type="match status" value="1"/>
</dbReference>
<protein>
    <submittedName>
        <fullName evidence="5">Unannotated protein</fullName>
    </submittedName>
</protein>
<accession>A0A6J6A5X0</accession>
<dbReference type="GO" id="GO:0032259">
    <property type="term" value="P:methylation"/>
    <property type="evidence" value="ECO:0007669"/>
    <property type="project" value="UniProtKB-KW"/>
</dbReference>
<evidence type="ECO:0000256" key="2">
    <source>
        <dbReference type="ARBA" id="ARBA00022679"/>
    </source>
</evidence>
<dbReference type="AlphaFoldDB" id="A0A6J6A5X0"/>
<evidence type="ECO:0000313" key="9">
    <source>
        <dbReference type="EMBL" id="CAB4959982.1"/>
    </source>
</evidence>
<keyword evidence="3" id="KW-0949">S-adenosyl-L-methionine</keyword>